<dbReference type="EMBL" id="VTEH01000009">
    <property type="protein sequence ID" value="TYR74931.1"/>
    <property type="molecule type" value="Genomic_DNA"/>
</dbReference>
<comment type="caution">
    <text evidence="1">The sequence shown here is derived from an EMBL/GenBank/DDBJ whole genome shotgun (WGS) entry which is preliminary data.</text>
</comment>
<dbReference type="AlphaFoldDB" id="A0A5D4KC53"/>
<accession>A0A5D4KC53</accession>
<reference evidence="1 2" key="1">
    <citation type="submission" date="2019-08" db="EMBL/GenBank/DDBJ databases">
        <title>Bacillus genomes from the desert of Cuatro Cienegas, Coahuila.</title>
        <authorList>
            <person name="Olmedo-Alvarez G."/>
        </authorList>
    </citation>
    <scope>NUCLEOTIDE SEQUENCE [LARGE SCALE GENOMIC DNA]</scope>
    <source>
        <strain evidence="1 2">CH40_1T</strain>
    </source>
</reference>
<protein>
    <submittedName>
        <fullName evidence="1">Uncharacterized protein</fullName>
    </submittedName>
</protein>
<name>A0A5D4KC53_9BACI</name>
<dbReference type="RefSeq" id="WP_148947147.1">
    <property type="nucleotide sequence ID" value="NZ_JBNILU010000005.1"/>
</dbReference>
<gene>
    <name evidence="1" type="ORF">FZC79_12545</name>
</gene>
<dbReference type="SUPFAM" id="SSF47240">
    <property type="entry name" value="Ferritin-like"/>
    <property type="match status" value="1"/>
</dbReference>
<sequence>MLFVNRLQTGIDHSWRLRNFYKELQTKTTNSVYRESIQQAEGDKREHYELLQYVYRMLTGKYYSIENKKTDFTSFREGVLVALKSELKEAELYRDLLMACPGRHIYQPIFLIMTQVPANAVRFNSIYMDLK</sequence>
<dbReference type="InterPro" id="IPR009078">
    <property type="entry name" value="Ferritin-like_SF"/>
</dbReference>
<evidence type="ECO:0000313" key="1">
    <source>
        <dbReference type="EMBL" id="TYR74931.1"/>
    </source>
</evidence>
<organism evidence="1 2">
    <name type="scientific">Rossellomorea vietnamensis</name>
    <dbReference type="NCBI Taxonomy" id="218284"/>
    <lineage>
        <taxon>Bacteria</taxon>
        <taxon>Bacillati</taxon>
        <taxon>Bacillota</taxon>
        <taxon>Bacilli</taxon>
        <taxon>Bacillales</taxon>
        <taxon>Bacillaceae</taxon>
        <taxon>Rossellomorea</taxon>
    </lineage>
</organism>
<proteinExistence type="predicted"/>
<evidence type="ECO:0000313" key="2">
    <source>
        <dbReference type="Proteomes" id="UP000323317"/>
    </source>
</evidence>
<dbReference type="Proteomes" id="UP000323317">
    <property type="component" value="Unassembled WGS sequence"/>
</dbReference>